<dbReference type="PANTHER" id="PTHR48151:SF3">
    <property type="entry name" value="SH3 DOMAIN-CONTAINING PROTEIN"/>
    <property type="match status" value="1"/>
</dbReference>
<protein>
    <submittedName>
        <fullName evidence="2">Uncharacterized protein</fullName>
    </submittedName>
</protein>
<sequence>MAESSGTTLMDLITADPGTLPSATSGSTAAPPASTATPSSSSGKSSLLGEKKSKRGTLTFTQIQNDTISAAKAALNPVKTNIMPQRQKKKPVSYSQLARSIHELAATSDQVSTARFFFLLHFLVNLFVSL</sequence>
<evidence type="ECO:0000313" key="2">
    <source>
        <dbReference type="EMBL" id="MBX17559.1"/>
    </source>
</evidence>
<feature type="region of interest" description="Disordered" evidence="1">
    <location>
        <begin position="1"/>
        <end position="53"/>
    </location>
</feature>
<evidence type="ECO:0000256" key="1">
    <source>
        <dbReference type="SAM" id="MobiDB-lite"/>
    </source>
</evidence>
<feature type="compositionally biased region" description="Low complexity" evidence="1">
    <location>
        <begin position="17"/>
        <end position="48"/>
    </location>
</feature>
<organism evidence="2">
    <name type="scientific">Rhizophora mucronata</name>
    <name type="common">Asiatic mangrove</name>
    <dbReference type="NCBI Taxonomy" id="61149"/>
    <lineage>
        <taxon>Eukaryota</taxon>
        <taxon>Viridiplantae</taxon>
        <taxon>Streptophyta</taxon>
        <taxon>Embryophyta</taxon>
        <taxon>Tracheophyta</taxon>
        <taxon>Spermatophyta</taxon>
        <taxon>Magnoliopsida</taxon>
        <taxon>eudicotyledons</taxon>
        <taxon>Gunneridae</taxon>
        <taxon>Pentapetalae</taxon>
        <taxon>rosids</taxon>
        <taxon>fabids</taxon>
        <taxon>Malpighiales</taxon>
        <taxon>Rhizophoraceae</taxon>
        <taxon>Rhizophora</taxon>
    </lineage>
</organism>
<proteinExistence type="predicted"/>
<reference evidence="2" key="1">
    <citation type="submission" date="2018-02" db="EMBL/GenBank/DDBJ databases">
        <title>Rhizophora mucronata_Transcriptome.</title>
        <authorList>
            <person name="Meera S.P."/>
            <person name="Sreeshan A."/>
            <person name="Augustine A."/>
        </authorList>
    </citation>
    <scope>NUCLEOTIDE SEQUENCE</scope>
    <source>
        <tissue evidence="2">Leaf</tissue>
    </source>
</reference>
<dbReference type="AlphaFoldDB" id="A0A2P2LHV6"/>
<accession>A0A2P2LHV6</accession>
<name>A0A2P2LHV6_RHIMU</name>
<dbReference type="InterPro" id="IPR053296">
    <property type="entry name" value="TSET_member_tstB"/>
</dbReference>
<dbReference type="EMBL" id="GGEC01037075">
    <property type="protein sequence ID" value="MBX17559.1"/>
    <property type="molecule type" value="Transcribed_RNA"/>
</dbReference>
<dbReference type="PANTHER" id="PTHR48151">
    <property type="entry name" value="SH3 DOMAIN-CONTAINING PROTEIN"/>
    <property type="match status" value="1"/>
</dbReference>